<sequence length="145" mass="16408">LMINDQTILVSSSNLIKIGTRGFVLLVLFLSVACESSHRLRPMTVGFQECELIFSVHDRCMQVDEEKAFTFTFQSDHAGVSFGQDNLSLSASDFSLEDTHGCHFTQEYRISYQAEPSPAPDFQWTILEGNESWTVFPVKLRECGF</sequence>
<accession>A0A383BFQ3</accession>
<reference evidence="1" key="1">
    <citation type="submission" date="2018-05" db="EMBL/GenBank/DDBJ databases">
        <authorList>
            <person name="Lanie J.A."/>
            <person name="Ng W.-L."/>
            <person name="Kazmierczak K.M."/>
            <person name="Andrzejewski T.M."/>
            <person name="Davidsen T.M."/>
            <person name="Wayne K.J."/>
            <person name="Tettelin H."/>
            <person name="Glass J.I."/>
            <person name="Rusch D."/>
            <person name="Podicherti R."/>
            <person name="Tsui H.-C.T."/>
            <person name="Winkler M.E."/>
        </authorList>
    </citation>
    <scope>NUCLEOTIDE SEQUENCE</scope>
</reference>
<gene>
    <name evidence="1" type="ORF">METZ01_LOCUS471089</name>
</gene>
<dbReference type="AlphaFoldDB" id="A0A383BFQ3"/>
<protein>
    <submittedName>
        <fullName evidence="1">Uncharacterized protein</fullName>
    </submittedName>
</protein>
<evidence type="ECO:0000313" key="1">
    <source>
        <dbReference type="EMBL" id="SVE18235.1"/>
    </source>
</evidence>
<name>A0A383BFQ3_9ZZZZ</name>
<organism evidence="1">
    <name type="scientific">marine metagenome</name>
    <dbReference type="NCBI Taxonomy" id="408172"/>
    <lineage>
        <taxon>unclassified sequences</taxon>
        <taxon>metagenomes</taxon>
        <taxon>ecological metagenomes</taxon>
    </lineage>
</organism>
<proteinExistence type="predicted"/>
<feature type="non-terminal residue" evidence="1">
    <location>
        <position position="1"/>
    </location>
</feature>
<dbReference type="EMBL" id="UINC01199688">
    <property type="protein sequence ID" value="SVE18235.1"/>
    <property type="molecule type" value="Genomic_DNA"/>
</dbReference>